<reference evidence="4" key="1">
    <citation type="journal article" date="2016" name="Proc. Natl. Acad. Sci. U.S.A.">
        <title>Comparative genomics of biotechnologically important yeasts.</title>
        <authorList>
            <person name="Riley R."/>
            <person name="Haridas S."/>
            <person name="Wolfe K.H."/>
            <person name="Lopes M.R."/>
            <person name="Hittinger C.T."/>
            <person name="Goeker M."/>
            <person name="Salamov A.A."/>
            <person name="Wisecaver J.H."/>
            <person name="Long T.M."/>
            <person name="Calvey C.H."/>
            <person name="Aerts A.L."/>
            <person name="Barry K.W."/>
            <person name="Choi C."/>
            <person name="Clum A."/>
            <person name="Coughlan A.Y."/>
            <person name="Deshpande S."/>
            <person name="Douglass A.P."/>
            <person name="Hanson S.J."/>
            <person name="Klenk H.-P."/>
            <person name="LaButti K.M."/>
            <person name="Lapidus A."/>
            <person name="Lindquist E.A."/>
            <person name="Lipzen A.M."/>
            <person name="Meier-Kolthoff J.P."/>
            <person name="Ohm R.A."/>
            <person name="Otillar R.P."/>
            <person name="Pangilinan J.L."/>
            <person name="Peng Y."/>
            <person name="Rokas A."/>
            <person name="Rosa C.A."/>
            <person name="Scheuner C."/>
            <person name="Sibirny A.A."/>
            <person name="Slot J.C."/>
            <person name="Stielow J.B."/>
            <person name="Sun H."/>
            <person name="Kurtzman C.P."/>
            <person name="Blackwell M."/>
            <person name="Grigoriev I.V."/>
            <person name="Jeffries T.W."/>
        </authorList>
    </citation>
    <scope>NUCLEOTIDE SEQUENCE [LARGE SCALE GENOMIC DNA]</scope>
    <source>
        <strain evidence="4">NRRL Y-1626</strain>
    </source>
</reference>
<dbReference type="EMBL" id="LXPE01000007">
    <property type="protein sequence ID" value="OBA27698.1"/>
    <property type="molecule type" value="Genomic_DNA"/>
</dbReference>
<organism evidence="3 4">
    <name type="scientific">Hanseniaspora valbyensis NRRL Y-1626</name>
    <dbReference type="NCBI Taxonomy" id="766949"/>
    <lineage>
        <taxon>Eukaryota</taxon>
        <taxon>Fungi</taxon>
        <taxon>Dikarya</taxon>
        <taxon>Ascomycota</taxon>
        <taxon>Saccharomycotina</taxon>
        <taxon>Saccharomycetes</taxon>
        <taxon>Saccharomycodales</taxon>
        <taxon>Saccharomycodaceae</taxon>
        <taxon>Hanseniaspora</taxon>
    </lineage>
</organism>
<evidence type="ECO:0000256" key="2">
    <source>
        <dbReference type="SAM" id="MobiDB-lite"/>
    </source>
</evidence>
<evidence type="ECO:0000313" key="4">
    <source>
        <dbReference type="Proteomes" id="UP000092321"/>
    </source>
</evidence>
<feature type="region of interest" description="Disordered" evidence="2">
    <location>
        <begin position="51"/>
        <end position="76"/>
    </location>
</feature>
<comment type="caution">
    <text evidence="3">The sequence shown here is derived from an EMBL/GenBank/DDBJ whole genome shotgun (WGS) entry which is preliminary data.</text>
</comment>
<evidence type="ECO:0000256" key="1">
    <source>
        <dbReference type="SAM" id="Coils"/>
    </source>
</evidence>
<evidence type="ECO:0000313" key="3">
    <source>
        <dbReference type="EMBL" id="OBA27698.1"/>
    </source>
</evidence>
<dbReference type="OrthoDB" id="10434139at2759"/>
<dbReference type="Proteomes" id="UP000092321">
    <property type="component" value="Unassembled WGS sequence"/>
</dbReference>
<dbReference type="AlphaFoldDB" id="A0A1B7TG78"/>
<proteinExistence type="predicted"/>
<gene>
    <name evidence="3" type="ORF">HANVADRAFT_52135</name>
</gene>
<keyword evidence="1" id="KW-0175">Coiled coil</keyword>
<protein>
    <submittedName>
        <fullName evidence="3">Uncharacterized protein</fullName>
    </submittedName>
</protein>
<keyword evidence="4" id="KW-1185">Reference proteome</keyword>
<feature type="compositionally biased region" description="Acidic residues" evidence="2">
    <location>
        <begin position="55"/>
        <end position="64"/>
    </location>
</feature>
<sequence length="237" mass="27414">MSGENFESYTFEHETLQQVYDRIVGNPNKPAYPQIVPQLYYAINDINSHINSDDTNNDDDENDVDMSSKTSHKTDHNIPIVSYDEEESGAPIIHTGTKNLESLTAPIRYRIKTTKKIIENELIKKSIVNTKLKTTINNNVILEENEEEHGNEHSNNKDNSLVPVEEDHDAMDIDIVKEEKDNKNINDNKKKNQLPLYILLKTDVSEWDDKIEKLEKELDLKKQKLKTVKERISEIIN</sequence>
<accession>A0A1B7TG78</accession>
<feature type="coiled-coil region" evidence="1">
    <location>
        <begin position="197"/>
        <end position="231"/>
    </location>
</feature>
<name>A0A1B7TG78_9ASCO</name>